<gene>
    <name evidence="6" type="ORF">ASPZODRAFT_147290</name>
</gene>
<protein>
    <recommendedName>
        <fullName evidence="5">Zn(2)-C6 fungal-type domain-containing protein</fullName>
    </recommendedName>
</protein>
<dbReference type="InterPro" id="IPR001138">
    <property type="entry name" value="Zn2Cys6_DnaBD"/>
</dbReference>
<proteinExistence type="predicted"/>
<evidence type="ECO:0000313" key="6">
    <source>
        <dbReference type="EMBL" id="OJJ42453.1"/>
    </source>
</evidence>
<evidence type="ECO:0000256" key="1">
    <source>
        <dbReference type="ARBA" id="ARBA00023015"/>
    </source>
</evidence>
<sequence>MASLDDLTNTFVLSTAGPDAVLHEVPKAISADVARQRRAHRKSRTGCENCKRRRVRCSRETPCAGCTRRGEACDRMGIAAPGQRPTDAVVNLLHMKLFHHFQTSTCQTLMFPAEAWRPVLQLSLEFEFLMNALLCVAARHLAFLSPQDASYPAAAASHLCRALSLFRWELATRATMINTDAFIATSALLQIEVWTSTDFLTGREFDPSRDRIFSFCSSMKQVFLANGPILTRQPSLLLPLLAVNPADVLVASAKISNETLDRFQDFFAYRRPLERQDKIHLPLDVPFASTQHTGLAVSDLFAGDKYSPDIPDGYSPAVARLCLVLSFLPEAQPPDSIDVNSSLLFPLARYILSFPVQCHGPFVALFEQRDPHVLLLLYHFYRAVRILLSPTAYWWAQERAFIAERGLMEWWRRSEEVVSK</sequence>
<keyword evidence="4" id="KW-0539">Nucleus</keyword>
<keyword evidence="3" id="KW-0804">Transcription</keyword>
<evidence type="ECO:0000256" key="4">
    <source>
        <dbReference type="ARBA" id="ARBA00023242"/>
    </source>
</evidence>
<organism evidence="6 7">
    <name type="scientific">Penicilliopsis zonata CBS 506.65</name>
    <dbReference type="NCBI Taxonomy" id="1073090"/>
    <lineage>
        <taxon>Eukaryota</taxon>
        <taxon>Fungi</taxon>
        <taxon>Dikarya</taxon>
        <taxon>Ascomycota</taxon>
        <taxon>Pezizomycotina</taxon>
        <taxon>Eurotiomycetes</taxon>
        <taxon>Eurotiomycetidae</taxon>
        <taxon>Eurotiales</taxon>
        <taxon>Aspergillaceae</taxon>
        <taxon>Penicilliopsis</taxon>
    </lineage>
</organism>
<dbReference type="STRING" id="1073090.A0A1L9S5L8"/>
<dbReference type="EMBL" id="KV878359">
    <property type="protein sequence ID" value="OJJ42453.1"/>
    <property type="molecule type" value="Genomic_DNA"/>
</dbReference>
<dbReference type="GeneID" id="34611712"/>
<evidence type="ECO:0000256" key="3">
    <source>
        <dbReference type="ARBA" id="ARBA00023163"/>
    </source>
</evidence>
<feature type="domain" description="Zn(2)-C6 fungal-type" evidence="5">
    <location>
        <begin position="46"/>
        <end position="73"/>
    </location>
</feature>
<reference evidence="7" key="1">
    <citation type="journal article" date="2017" name="Genome Biol.">
        <title>Comparative genomics reveals high biological diversity and specific adaptations in the industrially and medically important fungal genus Aspergillus.</title>
        <authorList>
            <person name="de Vries R.P."/>
            <person name="Riley R."/>
            <person name="Wiebenga A."/>
            <person name="Aguilar-Osorio G."/>
            <person name="Amillis S."/>
            <person name="Uchima C.A."/>
            <person name="Anderluh G."/>
            <person name="Asadollahi M."/>
            <person name="Askin M."/>
            <person name="Barry K."/>
            <person name="Battaglia E."/>
            <person name="Bayram O."/>
            <person name="Benocci T."/>
            <person name="Braus-Stromeyer S.A."/>
            <person name="Caldana C."/>
            <person name="Canovas D."/>
            <person name="Cerqueira G.C."/>
            <person name="Chen F."/>
            <person name="Chen W."/>
            <person name="Choi C."/>
            <person name="Clum A."/>
            <person name="Dos Santos R.A."/>
            <person name="Damasio A.R."/>
            <person name="Diallinas G."/>
            <person name="Emri T."/>
            <person name="Fekete E."/>
            <person name="Flipphi M."/>
            <person name="Freyberg S."/>
            <person name="Gallo A."/>
            <person name="Gournas C."/>
            <person name="Habgood R."/>
            <person name="Hainaut M."/>
            <person name="Harispe M.L."/>
            <person name="Henrissat B."/>
            <person name="Hilden K.S."/>
            <person name="Hope R."/>
            <person name="Hossain A."/>
            <person name="Karabika E."/>
            <person name="Karaffa L."/>
            <person name="Karanyi Z."/>
            <person name="Krasevec N."/>
            <person name="Kuo A."/>
            <person name="Kusch H."/>
            <person name="LaButti K."/>
            <person name="Lagendijk E.L."/>
            <person name="Lapidus A."/>
            <person name="Levasseur A."/>
            <person name="Lindquist E."/>
            <person name="Lipzen A."/>
            <person name="Logrieco A.F."/>
            <person name="MacCabe A."/>
            <person name="Maekelae M.R."/>
            <person name="Malavazi I."/>
            <person name="Melin P."/>
            <person name="Meyer V."/>
            <person name="Mielnichuk N."/>
            <person name="Miskei M."/>
            <person name="Molnar A.P."/>
            <person name="Mule G."/>
            <person name="Ngan C.Y."/>
            <person name="Orejas M."/>
            <person name="Orosz E."/>
            <person name="Ouedraogo J.P."/>
            <person name="Overkamp K.M."/>
            <person name="Park H.-S."/>
            <person name="Perrone G."/>
            <person name="Piumi F."/>
            <person name="Punt P.J."/>
            <person name="Ram A.F."/>
            <person name="Ramon A."/>
            <person name="Rauscher S."/>
            <person name="Record E."/>
            <person name="Riano-Pachon D.M."/>
            <person name="Robert V."/>
            <person name="Roehrig J."/>
            <person name="Ruller R."/>
            <person name="Salamov A."/>
            <person name="Salih N.S."/>
            <person name="Samson R.A."/>
            <person name="Sandor E."/>
            <person name="Sanguinetti M."/>
            <person name="Schuetze T."/>
            <person name="Sepcic K."/>
            <person name="Shelest E."/>
            <person name="Sherlock G."/>
            <person name="Sophianopoulou V."/>
            <person name="Squina F.M."/>
            <person name="Sun H."/>
            <person name="Susca A."/>
            <person name="Todd R.B."/>
            <person name="Tsang A."/>
            <person name="Unkles S.E."/>
            <person name="van de Wiele N."/>
            <person name="van Rossen-Uffink D."/>
            <person name="Oliveira J.V."/>
            <person name="Vesth T.C."/>
            <person name="Visser J."/>
            <person name="Yu J.-H."/>
            <person name="Zhou M."/>
            <person name="Andersen M.R."/>
            <person name="Archer D.B."/>
            <person name="Baker S.E."/>
            <person name="Benoit I."/>
            <person name="Brakhage A.A."/>
            <person name="Braus G.H."/>
            <person name="Fischer R."/>
            <person name="Frisvad J.C."/>
            <person name="Goldman G.H."/>
            <person name="Houbraken J."/>
            <person name="Oakley B."/>
            <person name="Pocsi I."/>
            <person name="Scazzocchio C."/>
            <person name="Seiboth B."/>
            <person name="vanKuyk P.A."/>
            <person name="Wortman J."/>
            <person name="Dyer P.S."/>
            <person name="Grigoriev I.V."/>
        </authorList>
    </citation>
    <scope>NUCLEOTIDE SEQUENCE [LARGE SCALE GENOMIC DNA]</scope>
    <source>
        <strain evidence="7">CBS 506.65</strain>
    </source>
</reference>
<keyword evidence="2" id="KW-0238">DNA-binding</keyword>
<dbReference type="GO" id="GO:0003677">
    <property type="term" value="F:DNA binding"/>
    <property type="evidence" value="ECO:0007669"/>
    <property type="project" value="UniProtKB-KW"/>
</dbReference>
<name>A0A1L9S5L8_9EURO</name>
<dbReference type="RefSeq" id="XP_022576963.1">
    <property type="nucleotide sequence ID" value="XM_022725247.1"/>
</dbReference>
<keyword evidence="7" id="KW-1185">Reference proteome</keyword>
<dbReference type="GO" id="GO:0000981">
    <property type="term" value="F:DNA-binding transcription factor activity, RNA polymerase II-specific"/>
    <property type="evidence" value="ECO:0007669"/>
    <property type="project" value="InterPro"/>
</dbReference>
<dbReference type="SMART" id="SM00066">
    <property type="entry name" value="GAL4"/>
    <property type="match status" value="1"/>
</dbReference>
<keyword evidence="1" id="KW-0805">Transcription regulation</keyword>
<evidence type="ECO:0000259" key="5">
    <source>
        <dbReference type="PROSITE" id="PS50048"/>
    </source>
</evidence>
<dbReference type="Gene3D" id="4.10.240.10">
    <property type="entry name" value="Zn(2)-C6 fungal-type DNA-binding domain"/>
    <property type="match status" value="1"/>
</dbReference>
<dbReference type="Pfam" id="PF11951">
    <property type="entry name" value="Fungal_trans_2"/>
    <property type="match status" value="1"/>
</dbReference>
<dbReference type="PROSITE" id="PS50048">
    <property type="entry name" value="ZN2_CY6_FUNGAL_2"/>
    <property type="match status" value="1"/>
</dbReference>
<dbReference type="Pfam" id="PF00172">
    <property type="entry name" value="Zn_clus"/>
    <property type="match status" value="1"/>
</dbReference>
<dbReference type="VEuPathDB" id="FungiDB:ASPZODRAFT_147290"/>
<dbReference type="CDD" id="cd00067">
    <property type="entry name" value="GAL4"/>
    <property type="match status" value="1"/>
</dbReference>
<dbReference type="Proteomes" id="UP000184188">
    <property type="component" value="Unassembled WGS sequence"/>
</dbReference>
<dbReference type="SUPFAM" id="SSF57701">
    <property type="entry name" value="Zn2/Cys6 DNA-binding domain"/>
    <property type="match status" value="1"/>
</dbReference>
<dbReference type="InterPro" id="IPR021858">
    <property type="entry name" value="Fun_TF"/>
</dbReference>
<dbReference type="OrthoDB" id="416217at2759"/>
<evidence type="ECO:0000256" key="2">
    <source>
        <dbReference type="ARBA" id="ARBA00023125"/>
    </source>
</evidence>
<dbReference type="PANTHER" id="PTHR47657:SF14">
    <property type="entry name" value="ZN(2)-C6 FUNGAL-TYPE DOMAIN-CONTAINING PROTEIN"/>
    <property type="match status" value="1"/>
</dbReference>
<dbReference type="GO" id="GO:0008270">
    <property type="term" value="F:zinc ion binding"/>
    <property type="evidence" value="ECO:0007669"/>
    <property type="project" value="InterPro"/>
</dbReference>
<accession>A0A1L9S5L8</accession>
<dbReference type="InterPro" id="IPR052400">
    <property type="entry name" value="Zn2-C6_fungal_TF"/>
</dbReference>
<evidence type="ECO:0000313" key="7">
    <source>
        <dbReference type="Proteomes" id="UP000184188"/>
    </source>
</evidence>
<dbReference type="PROSITE" id="PS00463">
    <property type="entry name" value="ZN2_CY6_FUNGAL_1"/>
    <property type="match status" value="1"/>
</dbReference>
<dbReference type="InterPro" id="IPR036864">
    <property type="entry name" value="Zn2-C6_fun-type_DNA-bd_sf"/>
</dbReference>
<dbReference type="AlphaFoldDB" id="A0A1L9S5L8"/>
<dbReference type="PANTHER" id="PTHR47657">
    <property type="entry name" value="STEROL REGULATORY ELEMENT-BINDING PROTEIN ECM22"/>
    <property type="match status" value="1"/>
</dbReference>